<dbReference type="Proteomes" id="UP001591681">
    <property type="component" value="Unassembled WGS sequence"/>
</dbReference>
<evidence type="ECO:0000256" key="4">
    <source>
        <dbReference type="ARBA" id="ARBA00022722"/>
    </source>
</evidence>
<dbReference type="EMBL" id="JBHFQA010000006">
    <property type="protein sequence ID" value="KAL2098333.1"/>
    <property type="molecule type" value="Genomic_DNA"/>
</dbReference>
<protein>
    <recommendedName>
        <fullName evidence="8">DDE Tnp4 domain-containing protein</fullName>
    </recommendedName>
</protein>
<evidence type="ECO:0000256" key="7">
    <source>
        <dbReference type="ARBA" id="ARBA00023242"/>
    </source>
</evidence>
<evidence type="ECO:0000313" key="10">
    <source>
        <dbReference type="Proteomes" id="UP001591681"/>
    </source>
</evidence>
<dbReference type="PANTHER" id="PTHR22930:SF258">
    <property type="entry name" value="PROTEIN ALP1-LIKE ISOFORM X1"/>
    <property type="match status" value="1"/>
</dbReference>
<evidence type="ECO:0000256" key="2">
    <source>
        <dbReference type="ARBA" id="ARBA00004123"/>
    </source>
</evidence>
<keyword evidence="7" id="KW-0539">Nucleus</keyword>
<proteinExistence type="inferred from homology"/>
<gene>
    <name evidence="9" type="ORF">ACEWY4_007540</name>
</gene>
<evidence type="ECO:0000256" key="1">
    <source>
        <dbReference type="ARBA" id="ARBA00001968"/>
    </source>
</evidence>
<dbReference type="Pfam" id="PF13359">
    <property type="entry name" value="DDE_Tnp_4"/>
    <property type="match status" value="1"/>
</dbReference>
<dbReference type="GO" id="GO:0046872">
    <property type="term" value="F:metal ion binding"/>
    <property type="evidence" value="ECO:0007669"/>
    <property type="project" value="UniProtKB-KW"/>
</dbReference>
<name>A0ABD1KGY5_9TELE</name>
<keyword evidence="4" id="KW-0540">Nuclease</keyword>
<comment type="subcellular location">
    <subcellularLocation>
        <location evidence="2">Nucleus</location>
    </subcellularLocation>
</comment>
<reference evidence="9 10" key="1">
    <citation type="submission" date="2024-09" db="EMBL/GenBank/DDBJ databases">
        <title>A chromosome-level genome assembly of Gray's grenadier anchovy, Coilia grayii.</title>
        <authorList>
            <person name="Fu Z."/>
        </authorList>
    </citation>
    <scope>NUCLEOTIDE SEQUENCE [LARGE SCALE GENOMIC DNA]</scope>
    <source>
        <strain evidence="9">G4</strain>
        <tissue evidence="9">Muscle</tissue>
    </source>
</reference>
<dbReference type="AlphaFoldDB" id="A0ABD1KGY5"/>
<keyword evidence="5" id="KW-0479">Metal-binding</keyword>
<dbReference type="InterPro" id="IPR027806">
    <property type="entry name" value="HARBI1_dom"/>
</dbReference>
<comment type="similarity">
    <text evidence="3">Belongs to the HARBI1 family.</text>
</comment>
<dbReference type="GO" id="GO:0004518">
    <property type="term" value="F:nuclease activity"/>
    <property type="evidence" value="ECO:0007669"/>
    <property type="project" value="UniProtKB-KW"/>
</dbReference>
<evidence type="ECO:0000256" key="6">
    <source>
        <dbReference type="ARBA" id="ARBA00022801"/>
    </source>
</evidence>
<keyword evidence="6" id="KW-0378">Hydrolase</keyword>
<dbReference type="GO" id="GO:0005634">
    <property type="term" value="C:nucleus"/>
    <property type="evidence" value="ECO:0007669"/>
    <property type="project" value="UniProtKB-SubCell"/>
</dbReference>
<dbReference type="InterPro" id="IPR045249">
    <property type="entry name" value="HARBI1-like"/>
</dbReference>
<feature type="domain" description="DDE Tnp4" evidence="8">
    <location>
        <begin position="130"/>
        <end position="249"/>
    </location>
</feature>
<organism evidence="9 10">
    <name type="scientific">Coilia grayii</name>
    <name type="common">Gray's grenadier anchovy</name>
    <dbReference type="NCBI Taxonomy" id="363190"/>
    <lineage>
        <taxon>Eukaryota</taxon>
        <taxon>Metazoa</taxon>
        <taxon>Chordata</taxon>
        <taxon>Craniata</taxon>
        <taxon>Vertebrata</taxon>
        <taxon>Euteleostomi</taxon>
        <taxon>Actinopterygii</taxon>
        <taxon>Neopterygii</taxon>
        <taxon>Teleostei</taxon>
        <taxon>Clupei</taxon>
        <taxon>Clupeiformes</taxon>
        <taxon>Clupeoidei</taxon>
        <taxon>Engraulidae</taxon>
        <taxon>Coilinae</taxon>
        <taxon>Coilia</taxon>
    </lineage>
</organism>
<evidence type="ECO:0000256" key="3">
    <source>
        <dbReference type="ARBA" id="ARBA00006958"/>
    </source>
</evidence>
<sequence>MSVLQKELEETDRRGFRELLRMDVEDFNFLLEKVKPHIQRKDTTLRKAITARQRLSVTLRFLATGESFRSLSFQYRIGRSTIGQIVTETCEALYTVLKDQLKTPTTEEGWREVARGFQDRCQFPHCLGAIDGKHIYIQPPDNSGSLFHNYKGRFSVVLMAVVDANLKFVYASVGTQRRMSDASLFGQSDLRRAMDRGLLNVPNPEPLPNSNIIMPYMFVGDEAFPLRTDLIKPFPHRNLNHDQRIFNYR</sequence>
<comment type="cofactor">
    <cofactor evidence="1">
        <name>a divalent metal cation</name>
        <dbReference type="ChEBI" id="CHEBI:60240"/>
    </cofactor>
</comment>
<dbReference type="PANTHER" id="PTHR22930">
    <property type="match status" value="1"/>
</dbReference>
<evidence type="ECO:0000259" key="8">
    <source>
        <dbReference type="Pfam" id="PF13359"/>
    </source>
</evidence>
<evidence type="ECO:0000313" key="9">
    <source>
        <dbReference type="EMBL" id="KAL2098333.1"/>
    </source>
</evidence>
<dbReference type="GO" id="GO:0016787">
    <property type="term" value="F:hydrolase activity"/>
    <property type="evidence" value="ECO:0007669"/>
    <property type="project" value="UniProtKB-KW"/>
</dbReference>
<evidence type="ECO:0000256" key="5">
    <source>
        <dbReference type="ARBA" id="ARBA00022723"/>
    </source>
</evidence>
<comment type="caution">
    <text evidence="9">The sequence shown here is derived from an EMBL/GenBank/DDBJ whole genome shotgun (WGS) entry which is preliminary data.</text>
</comment>
<keyword evidence="10" id="KW-1185">Reference proteome</keyword>
<accession>A0ABD1KGY5</accession>